<dbReference type="PROSITE" id="PS52016">
    <property type="entry name" value="TONB_DEPENDENT_REC_3"/>
    <property type="match status" value="1"/>
</dbReference>
<reference evidence="14 15" key="1">
    <citation type="submission" date="2019-10" db="EMBL/GenBank/DDBJ databases">
        <title>Epibacterium sp. nov., isolated from seawater.</title>
        <authorList>
            <person name="Zhang X."/>
            <person name="Li N."/>
        </authorList>
    </citation>
    <scope>NUCLEOTIDE SEQUENCE [LARGE SCALE GENOMIC DNA]</scope>
    <source>
        <strain evidence="14 15">SM1979</strain>
    </source>
</reference>
<evidence type="ECO:0000256" key="9">
    <source>
        <dbReference type="PROSITE-ProRule" id="PRU01360"/>
    </source>
</evidence>
<comment type="caution">
    <text evidence="14">The sequence shown here is derived from an EMBL/GenBank/DDBJ whole genome shotgun (WGS) entry which is preliminary data.</text>
</comment>
<dbReference type="InterPro" id="IPR039426">
    <property type="entry name" value="TonB-dep_rcpt-like"/>
</dbReference>
<evidence type="ECO:0000256" key="10">
    <source>
        <dbReference type="RuleBase" id="RU003357"/>
    </source>
</evidence>
<proteinExistence type="inferred from homology"/>
<accession>A0A843Y9U6</accession>
<evidence type="ECO:0000259" key="12">
    <source>
        <dbReference type="Pfam" id="PF00593"/>
    </source>
</evidence>
<evidence type="ECO:0000259" key="13">
    <source>
        <dbReference type="Pfam" id="PF07715"/>
    </source>
</evidence>
<dbReference type="Gene3D" id="2.40.170.20">
    <property type="entry name" value="TonB-dependent receptor, beta-barrel domain"/>
    <property type="match status" value="1"/>
</dbReference>
<dbReference type="PANTHER" id="PTHR30069:SF41">
    <property type="entry name" value="HEME_HEMOPEXIN UTILIZATION PROTEIN C"/>
    <property type="match status" value="1"/>
</dbReference>
<dbReference type="InterPro" id="IPR000531">
    <property type="entry name" value="Beta-barrel_TonB"/>
</dbReference>
<dbReference type="SUPFAM" id="SSF56935">
    <property type="entry name" value="Porins"/>
    <property type="match status" value="1"/>
</dbReference>
<evidence type="ECO:0000256" key="8">
    <source>
        <dbReference type="ARBA" id="ARBA00023237"/>
    </source>
</evidence>
<keyword evidence="3 9" id="KW-0813">Transport</keyword>
<dbReference type="Gene3D" id="2.170.130.10">
    <property type="entry name" value="TonB-dependent receptor, plug domain"/>
    <property type="match status" value="1"/>
</dbReference>
<evidence type="ECO:0000256" key="3">
    <source>
        <dbReference type="ARBA" id="ARBA00022448"/>
    </source>
</evidence>
<comment type="similarity">
    <text evidence="2 9 10">Belongs to the TonB-dependent receptor family.</text>
</comment>
<dbReference type="PANTHER" id="PTHR30069">
    <property type="entry name" value="TONB-DEPENDENT OUTER MEMBRANE RECEPTOR"/>
    <property type="match status" value="1"/>
</dbReference>
<feature type="signal peptide" evidence="11">
    <location>
        <begin position="1"/>
        <end position="19"/>
    </location>
</feature>
<dbReference type="InterPro" id="IPR036942">
    <property type="entry name" value="Beta-barrel_TonB_sf"/>
</dbReference>
<sequence length="662" mass="69716">MSLRSIILAGTALSTPLFATTVFAQEATSAWVASQDSKPEEAAQVLNLDEIRIESEEAQDLLGNLTIDQEDLDARAPSTTKDVFAGESAITAGGGAAIAQKVFVNGIEESLLSVTIDGARQNKSAFHHTGNVLLDPALLKAVKVSKSLAPADAGPGALAGAIAYETKDASDLLEEGDNFGGTFTLGTSNNGVDAQTGLSLFGRSSGFEYLLSATRRSGGDYEDGDGNEVLGTGADLTDYVGKLAYESQTGHRFEFAASQTEDSGARAAQPGPGGLFFIRPDFGGVEGTTNVLAEGLSQRTSYTFTYTNTQAQGLWDPTFQLSSNEQEIDAVGVSGVNKSLSGTVKNDFTVFGGVVTAGVDFFDESAESLGPLVGPGKEELRNFGVFAQARQDLNDILSVSYGARFDSQSFTGADGTDLSDSGLSANGAIDVILSDTWTLNAGVASTWGGFELGEAALVNPDTWNYTGFSASRSNSGRIGLRFDNGAWKASGALFYTDISDVAAVLPSDGARGETSDLVSKGIDASVEYGWDAGFVRVNWTYADVELNNETIGTTDYYLGRPVGHIIAVEGGWQINDEWRVGGTAEVALENNDAATPLPSYEVVNLYGTYTPRAADNLEIRLGVNNLFDKTYASRSSDGIDSSRVIPLNEPGRTLSLTARLKF</sequence>
<evidence type="ECO:0000313" key="14">
    <source>
        <dbReference type="EMBL" id="MQQ07771.1"/>
    </source>
</evidence>
<dbReference type="InterPro" id="IPR012910">
    <property type="entry name" value="Plug_dom"/>
</dbReference>
<evidence type="ECO:0000256" key="2">
    <source>
        <dbReference type="ARBA" id="ARBA00009810"/>
    </source>
</evidence>
<evidence type="ECO:0000256" key="6">
    <source>
        <dbReference type="ARBA" id="ARBA00023077"/>
    </source>
</evidence>
<evidence type="ECO:0000256" key="4">
    <source>
        <dbReference type="ARBA" id="ARBA00022452"/>
    </source>
</evidence>
<gene>
    <name evidence="14" type="ORF">GFB49_04850</name>
</gene>
<dbReference type="Pfam" id="PF07715">
    <property type="entry name" value="Plug"/>
    <property type="match status" value="1"/>
</dbReference>
<organism evidence="14 15">
    <name type="scientific">Tritonibacter litoralis</name>
    <dbReference type="NCBI Taxonomy" id="2662264"/>
    <lineage>
        <taxon>Bacteria</taxon>
        <taxon>Pseudomonadati</taxon>
        <taxon>Pseudomonadota</taxon>
        <taxon>Alphaproteobacteria</taxon>
        <taxon>Rhodobacterales</taxon>
        <taxon>Paracoccaceae</taxon>
        <taxon>Tritonibacter</taxon>
    </lineage>
</organism>
<dbReference type="EMBL" id="WIBF01000002">
    <property type="protein sequence ID" value="MQQ07771.1"/>
    <property type="molecule type" value="Genomic_DNA"/>
</dbReference>
<feature type="domain" description="TonB-dependent receptor plug" evidence="13">
    <location>
        <begin position="66"/>
        <end position="161"/>
    </location>
</feature>
<dbReference type="AlphaFoldDB" id="A0A843Y9U6"/>
<evidence type="ECO:0000256" key="5">
    <source>
        <dbReference type="ARBA" id="ARBA00022692"/>
    </source>
</evidence>
<dbReference type="RefSeq" id="WP_153214687.1">
    <property type="nucleotide sequence ID" value="NZ_WIBF01000002.1"/>
</dbReference>
<dbReference type="Pfam" id="PF00593">
    <property type="entry name" value="TonB_dep_Rec_b-barrel"/>
    <property type="match status" value="1"/>
</dbReference>
<keyword evidence="5 9" id="KW-0812">Transmembrane</keyword>
<keyword evidence="4 9" id="KW-1134">Transmembrane beta strand</keyword>
<protein>
    <submittedName>
        <fullName evidence="14">TonB-dependent receptor</fullName>
    </submittedName>
</protein>
<keyword evidence="15" id="KW-1185">Reference proteome</keyword>
<evidence type="ECO:0000256" key="1">
    <source>
        <dbReference type="ARBA" id="ARBA00004571"/>
    </source>
</evidence>
<feature type="domain" description="TonB-dependent receptor-like beta-barrel" evidence="12">
    <location>
        <begin position="213"/>
        <end position="626"/>
    </location>
</feature>
<name>A0A843Y9U6_9RHOB</name>
<dbReference type="GO" id="GO:0009279">
    <property type="term" value="C:cell outer membrane"/>
    <property type="evidence" value="ECO:0007669"/>
    <property type="project" value="UniProtKB-SubCell"/>
</dbReference>
<keyword evidence="11" id="KW-0732">Signal</keyword>
<keyword evidence="7 9" id="KW-0472">Membrane</keyword>
<dbReference type="InterPro" id="IPR037066">
    <property type="entry name" value="Plug_dom_sf"/>
</dbReference>
<keyword evidence="14" id="KW-0675">Receptor</keyword>
<feature type="chain" id="PRO_5032647585" evidence="11">
    <location>
        <begin position="20"/>
        <end position="662"/>
    </location>
</feature>
<dbReference type="Proteomes" id="UP000444174">
    <property type="component" value="Unassembled WGS sequence"/>
</dbReference>
<dbReference type="GO" id="GO:0044718">
    <property type="term" value="P:siderophore transmembrane transport"/>
    <property type="evidence" value="ECO:0007669"/>
    <property type="project" value="TreeGrafter"/>
</dbReference>
<keyword evidence="6 10" id="KW-0798">TonB box</keyword>
<comment type="subcellular location">
    <subcellularLocation>
        <location evidence="1 9">Cell outer membrane</location>
        <topology evidence="1 9">Multi-pass membrane protein</topology>
    </subcellularLocation>
</comment>
<evidence type="ECO:0000256" key="7">
    <source>
        <dbReference type="ARBA" id="ARBA00023136"/>
    </source>
</evidence>
<dbReference type="GO" id="GO:0015344">
    <property type="term" value="F:siderophore uptake transmembrane transporter activity"/>
    <property type="evidence" value="ECO:0007669"/>
    <property type="project" value="TreeGrafter"/>
</dbReference>
<evidence type="ECO:0000256" key="11">
    <source>
        <dbReference type="SAM" id="SignalP"/>
    </source>
</evidence>
<evidence type="ECO:0000313" key="15">
    <source>
        <dbReference type="Proteomes" id="UP000444174"/>
    </source>
</evidence>
<keyword evidence="8 9" id="KW-0998">Cell outer membrane</keyword>